<evidence type="ECO:0000313" key="3">
    <source>
        <dbReference type="EMBL" id="RKN85751.1"/>
    </source>
</evidence>
<evidence type="ECO:0000256" key="1">
    <source>
        <dbReference type="SAM" id="Phobius"/>
    </source>
</evidence>
<dbReference type="InterPro" id="IPR025828">
    <property type="entry name" value="Put_sensor_dom"/>
</dbReference>
<reference evidence="3 4" key="1">
    <citation type="journal article" date="2007" name="Int. J. Syst. Evol. Microbiol.">
        <title>Paenibacillus ginsengarvi sp. nov., isolated from soil from ginseng cultivation.</title>
        <authorList>
            <person name="Yoon M.H."/>
            <person name="Ten L.N."/>
            <person name="Im W.T."/>
        </authorList>
    </citation>
    <scope>NUCLEOTIDE SEQUENCE [LARGE SCALE GENOMIC DNA]</scope>
    <source>
        <strain evidence="3 4">KCTC 13059</strain>
    </source>
</reference>
<feature type="transmembrane region" description="Helical" evidence="1">
    <location>
        <begin position="181"/>
        <end position="199"/>
    </location>
</feature>
<comment type="caution">
    <text evidence="3">The sequence shown here is derived from an EMBL/GenBank/DDBJ whole genome shotgun (WGS) entry which is preliminary data.</text>
</comment>
<sequence>MRMMSMTNPADSPKHFIDRYGRQAFYTLIVTLPLSLIGFVFSVTLLALGIGLSPLFVGLPLMQAALYAARGLMAFDQKLMRRTLSGSAQETLPPVMPHERIKYRDFITTPKIYAPLLYWLLKLPVALLQFAAAVTFVLAGICIVLAPAVYMALNHYGIEIFGGDDIVLSWLLPDMEPFQRSWIVAAVGSVIVAIGFGVLNQTMRSSTALLADVVEARPKQEAADYVPGLPVEQYN</sequence>
<keyword evidence="1" id="KW-0472">Membrane</keyword>
<feature type="transmembrane region" description="Helical" evidence="1">
    <location>
        <begin position="125"/>
        <end position="153"/>
    </location>
</feature>
<evidence type="ECO:0000259" key="2">
    <source>
        <dbReference type="Pfam" id="PF13796"/>
    </source>
</evidence>
<dbReference type="Proteomes" id="UP000282311">
    <property type="component" value="Unassembled WGS sequence"/>
</dbReference>
<accession>A0A3B0CLL2</accession>
<feature type="domain" description="Putative sensor" evidence="2">
    <location>
        <begin position="28"/>
        <end position="206"/>
    </location>
</feature>
<proteinExistence type="predicted"/>
<organism evidence="3 4">
    <name type="scientific">Paenibacillus ginsengarvi</name>
    <dbReference type="NCBI Taxonomy" id="400777"/>
    <lineage>
        <taxon>Bacteria</taxon>
        <taxon>Bacillati</taxon>
        <taxon>Bacillota</taxon>
        <taxon>Bacilli</taxon>
        <taxon>Bacillales</taxon>
        <taxon>Paenibacillaceae</taxon>
        <taxon>Paenibacillus</taxon>
    </lineage>
</organism>
<evidence type="ECO:0000313" key="4">
    <source>
        <dbReference type="Proteomes" id="UP000282311"/>
    </source>
</evidence>
<keyword evidence="1" id="KW-0812">Transmembrane</keyword>
<feature type="transmembrane region" description="Helical" evidence="1">
    <location>
        <begin position="56"/>
        <end position="75"/>
    </location>
</feature>
<dbReference type="AlphaFoldDB" id="A0A3B0CLL2"/>
<gene>
    <name evidence="3" type="ORF">D7M11_05260</name>
</gene>
<keyword evidence="1" id="KW-1133">Transmembrane helix</keyword>
<dbReference type="EMBL" id="RBAH01000003">
    <property type="protein sequence ID" value="RKN85751.1"/>
    <property type="molecule type" value="Genomic_DNA"/>
</dbReference>
<name>A0A3B0CLL2_9BACL</name>
<keyword evidence="4" id="KW-1185">Reference proteome</keyword>
<protein>
    <recommendedName>
        <fullName evidence="2">Putative sensor domain-containing protein</fullName>
    </recommendedName>
</protein>
<dbReference type="Pfam" id="PF13796">
    <property type="entry name" value="Sensor"/>
    <property type="match status" value="1"/>
</dbReference>
<feature type="transmembrane region" description="Helical" evidence="1">
    <location>
        <begin position="24"/>
        <end position="50"/>
    </location>
</feature>